<dbReference type="CDD" id="cd03037">
    <property type="entry name" value="GST_N_GRX2"/>
    <property type="match status" value="1"/>
</dbReference>
<name>F9QC40_9PAST</name>
<dbReference type="Pfam" id="PF04399">
    <property type="entry name" value="Glutaredoxin2_C"/>
    <property type="match status" value="1"/>
</dbReference>
<dbReference type="STRING" id="1035188.HMPREF9952_1048"/>
<dbReference type="SFLD" id="SFLDS00019">
    <property type="entry name" value="Glutathione_Transferase_(cytos"/>
    <property type="match status" value="1"/>
</dbReference>
<evidence type="ECO:0000313" key="3">
    <source>
        <dbReference type="Proteomes" id="UP000006235"/>
    </source>
</evidence>
<dbReference type="InterPro" id="IPR011901">
    <property type="entry name" value="Grx2"/>
</dbReference>
<dbReference type="SUPFAM" id="SSF52833">
    <property type="entry name" value="Thioredoxin-like"/>
    <property type="match status" value="1"/>
</dbReference>
<dbReference type="NCBIfam" id="TIGR02182">
    <property type="entry name" value="GRXB"/>
    <property type="match status" value="1"/>
</dbReference>
<dbReference type="InterPro" id="IPR011767">
    <property type="entry name" value="GLR_AS"/>
</dbReference>
<dbReference type="Gene3D" id="1.20.1050.10">
    <property type="match status" value="1"/>
</dbReference>
<dbReference type="SUPFAM" id="SSF47616">
    <property type="entry name" value="GST C-terminal domain-like"/>
    <property type="match status" value="1"/>
</dbReference>
<dbReference type="NCBIfam" id="NF007702">
    <property type="entry name" value="PRK10387.1"/>
    <property type="match status" value="1"/>
</dbReference>
<dbReference type="PROSITE" id="PS00195">
    <property type="entry name" value="GLUTAREDOXIN_1"/>
    <property type="match status" value="1"/>
</dbReference>
<dbReference type="SFLD" id="SFLDG01183">
    <property type="entry name" value="Grx2-like"/>
    <property type="match status" value="1"/>
</dbReference>
<dbReference type="InterPro" id="IPR040079">
    <property type="entry name" value="Glutathione_S-Trfase"/>
</dbReference>
<comment type="caution">
    <text evidence="2">The sequence shown here is derived from an EMBL/GenBank/DDBJ whole genome shotgun (WGS) entry which is preliminary data.</text>
</comment>
<dbReference type="Gene3D" id="3.40.30.10">
    <property type="entry name" value="Glutaredoxin"/>
    <property type="match status" value="1"/>
</dbReference>
<dbReference type="InterPro" id="IPR036282">
    <property type="entry name" value="Glutathione-S-Trfase_C_sf"/>
</dbReference>
<dbReference type="AlphaFoldDB" id="F9QC40"/>
<dbReference type="PANTHER" id="PTHR43968:SF6">
    <property type="entry name" value="GLUTATHIONE S-TRANSFERASE OMEGA"/>
    <property type="match status" value="1"/>
</dbReference>
<dbReference type="Pfam" id="PF13417">
    <property type="entry name" value="GST_N_3"/>
    <property type="match status" value="1"/>
</dbReference>
<reference evidence="2 3" key="1">
    <citation type="submission" date="2011-07" db="EMBL/GenBank/DDBJ databases">
        <authorList>
            <person name="Harkins D.M."/>
            <person name="Madupu R."/>
            <person name="Durkin A.S."/>
            <person name="Torralba M."/>
            <person name="Methe B."/>
            <person name="Sutton G.G."/>
            <person name="Nelson K.E."/>
        </authorList>
    </citation>
    <scope>NUCLEOTIDE SEQUENCE [LARGE SCALE GENOMIC DNA]</scope>
    <source>
        <strain evidence="2 3">HK 85</strain>
    </source>
</reference>
<dbReference type="InterPro" id="IPR036249">
    <property type="entry name" value="Thioredoxin-like_sf"/>
</dbReference>
<dbReference type="EMBL" id="AFUV01000025">
    <property type="protein sequence ID" value="EGV04815.1"/>
    <property type="molecule type" value="Genomic_DNA"/>
</dbReference>
<dbReference type="InterPro" id="IPR004045">
    <property type="entry name" value="Glutathione_S-Trfase_N"/>
</dbReference>
<dbReference type="RefSeq" id="WP_007243571.1">
    <property type="nucleotide sequence ID" value="NZ_AFUV01000025.1"/>
</dbReference>
<dbReference type="Proteomes" id="UP000006235">
    <property type="component" value="Unassembled WGS sequence"/>
</dbReference>
<dbReference type="SFLD" id="SFLDG01204">
    <property type="entry name" value="Grx2-like.1"/>
    <property type="match status" value="1"/>
</dbReference>
<sequence length="215" mass="23786">MQLYIYDHCPFCVRARMIFGLKNLPVQLHVLANDDDATPIGLVGQKMVPILVKDDGSAMPESLDIVRYVDSQFAEPLLQDAIRPQIEAWLKAVGGLIGHLTTVRFTQMPLGEFSSQSAIDYFTTKKSATLGDFAENIAKTAEYLQKLAPHLAALEDLLQSESALNGQLSLEDIVVFPILRNLTCVKGISFPPKLAAYVKKMAELSRVNLYFDTAI</sequence>
<protein>
    <submittedName>
        <fullName evidence="2">Glutaredoxin, GrxB family</fullName>
    </submittedName>
</protein>
<dbReference type="PANTHER" id="PTHR43968">
    <property type="match status" value="1"/>
</dbReference>
<proteinExistence type="predicted"/>
<dbReference type="InterPro" id="IPR007494">
    <property type="entry name" value="Glutaredoxin2_C"/>
</dbReference>
<organism evidence="2 3">
    <name type="scientific">Haemophilus pittmaniae HK 85</name>
    <dbReference type="NCBI Taxonomy" id="1035188"/>
    <lineage>
        <taxon>Bacteria</taxon>
        <taxon>Pseudomonadati</taxon>
        <taxon>Pseudomonadota</taxon>
        <taxon>Gammaproteobacteria</taxon>
        <taxon>Pasteurellales</taxon>
        <taxon>Pasteurellaceae</taxon>
        <taxon>Haemophilus</taxon>
    </lineage>
</organism>
<dbReference type="PROSITE" id="PS50404">
    <property type="entry name" value="GST_NTER"/>
    <property type="match status" value="1"/>
</dbReference>
<evidence type="ECO:0000259" key="1">
    <source>
        <dbReference type="PROSITE" id="PS50404"/>
    </source>
</evidence>
<gene>
    <name evidence="2" type="primary">grxB</name>
    <name evidence="2" type="ORF">HMPREF9952_1048</name>
</gene>
<dbReference type="GO" id="GO:0005829">
    <property type="term" value="C:cytosol"/>
    <property type="evidence" value="ECO:0007669"/>
    <property type="project" value="InterPro"/>
</dbReference>
<dbReference type="InterPro" id="IPR050983">
    <property type="entry name" value="GST_Omega/HSP26"/>
</dbReference>
<dbReference type="PROSITE" id="PS51354">
    <property type="entry name" value="GLUTAREDOXIN_2"/>
    <property type="match status" value="1"/>
</dbReference>
<feature type="domain" description="GST N-terminal" evidence="1">
    <location>
        <begin position="1"/>
        <end position="77"/>
    </location>
</feature>
<dbReference type="CDD" id="cd03199">
    <property type="entry name" value="GST_C_GRX2"/>
    <property type="match status" value="1"/>
</dbReference>
<evidence type="ECO:0000313" key="2">
    <source>
        <dbReference type="EMBL" id="EGV04815.1"/>
    </source>
</evidence>
<accession>F9QC40</accession>